<name>A0A0C1FLA8_9SPHI</name>
<reference evidence="3 4" key="1">
    <citation type="submission" date="2014-10" db="EMBL/GenBank/DDBJ databases">
        <title>Pedobacter Kyungheensis.</title>
        <authorList>
            <person name="Anderson B.M."/>
            <person name="Newman J.D."/>
        </authorList>
    </citation>
    <scope>NUCLEOTIDE SEQUENCE [LARGE SCALE GENOMIC DNA]</scope>
    <source>
        <strain evidence="3 4">KACC 16221</strain>
    </source>
</reference>
<proteinExistence type="predicted"/>
<protein>
    <recommendedName>
        <fullName evidence="2">Peptidase M56 domain-containing protein</fullName>
    </recommendedName>
</protein>
<dbReference type="OrthoDB" id="649093at2"/>
<dbReference type="PANTHER" id="PTHR34978:SF3">
    <property type="entry name" value="SLR0241 PROTEIN"/>
    <property type="match status" value="1"/>
</dbReference>
<gene>
    <name evidence="3" type="ORF">OC25_11615</name>
</gene>
<dbReference type="Proteomes" id="UP000031246">
    <property type="component" value="Unassembled WGS sequence"/>
</dbReference>
<accession>A0A0C1FLA8</accession>
<dbReference type="PANTHER" id="PTHR34978">
    <property type="entry name" value="POSSIBLE SENSOR-TRANSDUCER PROTEIN BLAR"/>
    <property type="match status" value="1"/>
</dbReference>
<dbReference type="EMBL" id="JSYN01000013">
    <property type="protein sequence ID" value="KIA93692.1"/>
    <property type="molecule type" value="Genomic_DNA"/>
</dbReference>
<dbReference type="Pfam" id="PF05569">
    <property type="entry name" value="Peptidase_M56"/>
    <property type="match status" value="1"/>
</dbReference>
<evidence type="ECO:0000256" key="1">
    <source>
        <dbReference type="SAM" id="Phobius"/>
    </source>
</evidence>
<feature type="domain" description="Peptidase M56" evidence="2">
    <location>
        <begin position="77"/>
        <end position="254"/>
    </location>
</feature>
<dbReference type="InterPro" id="IPR052173">
    <property type="entry name" value="Beta-lactam_resp_regulator"/>
</dbReference>
<dbReference type="RefSeq" id="WP_039476078.1">
    <property type="nucleotide sequence ID" value="NZ_JSYN01000013.1"/>
</dbReference>
<feature type="transmembrane region" description="Helical" evidence="1">
    <location>
        <begin position="86"/>
        <end position="108"/>
    </location>
</feature>
<dbReference type="AlphaFoldDB" id="A0A0C1FLA8"/>
<feature type="transmembrane region" description="Helical" evidence="1">
    <location>
        <begin position="6"/>
        <end position="25"/>
    </location>
</feature>
<comment type="caution">
    <text evidence="3">The sequence shown here is derived from an EMBL/GenBank/DDBJ whole genome shotgun (WGS) entry which is preliminary data.</text>
</comment>
<dbReference type="CDD" id="cd07341">
    <property type="entry name" value="M56_BlaR1_MecR1_like"/>
    <property type="match status" value="1"/>
</dbReference>
<evidence type="ECO:0000313" key="4">
    <source>
        <dbReference type="Proteomes" id="UP000031246"/>
    </source>
</evidence>
<organism evidence="3 4">
    <name type="scientific">Pedobacter kyungheensis</name>
    <dbReference type="NCBI Taxonomy" id="1069985"/>
    <lineage>
        <taxon>Bacteria</taxon>
        <taxon>Pseudomonadati</taxon>
        <taxon>Bacteroidota</taxon>
        <taxon>Sphingobacteriia</taxon>
        <taxon>Sphingobacteriales</taxon>
        <taxon>Sphingobacteriaceae</taxon>
        <taxon>Pedobacter</taxon>
    </lineage>
</organism>
<keyword evidence="1" id="KW-1133">Transmembrane helix</keyword>
<keyword evidence="4" id="KW-1185">Reference proteome</keyword>
<evidence type="ECO:0000313" key="3">
    <source>
        <dbReference type="EMBL" id="KIA93692.1"/>
    </source>
</evidence>
<keyword evidence="1" id="KW-0472">Membrane</keyword>
<keyword evidence="1" id="KW-0812">Transmembrane</keyword>
<feature type="transmembrane region" description="Helical" evidence="1">
    <location>
        <begin position="37"/>
        <end position="59"/>
    </location>
</feature>
<sequence length="499" mass="56705">MPHFFLILLKINLVLILFSATYYLVLRRLTFYSLNRAFLVFGIIFSSAYPFINLTGFLADHKAIPAFVPGLNQQVSQLVKQDAVSVVWQVLTLLFYVGVVLMALRLLVQFISLYRMHQNSSPDSLNQYPVRILTDEVSPFSFWQTIYINPGLHKQEDLPNILAHEKVHVEQWHTLDIILAEICVVFYWFNPGVWLMKKAVRENIEFITDARILKKGIDKKAYQYSLLDVGTLQASVAIVNNFSLSDLKKRIKMMNARRSSKVNLTRYMLALPVLLCITLAFTIDKKAVQKSFVPLTKMVVNVIPHKEAETIAEAKIKSKINKKRKTRLPLVKKDTATRFTFVFRSNDQAGDTVQHRVAEVLKKMTGNVKFDFKTDGSLSKRTFVKHFTLTDSVPTNEKIEQMMLADQANTGFGNVADTKGKKITAVFIMKSTVNTKENNEGGKDKPAAKESSVTSTSYYLNGNKVSKAELDKLNPNMIMDLKMDQKGQFIQINTKPSAN</sequence>
<feature type="transmembrane region" description="Helical" evidence="1">
    <location>
        <begin position="264"/>
        <end position="283"/>
    </location>
</feature>
<evidence type="ECO:0000259" key="2">
    <source>
        <dbReference type="Pfam" id="PF05569"/>
    </source>
</evidence>
<dbReference type="InterPro" id="IPR008756">
    <property type="entry name" value="Peptidase_M56"/>
</dbReference>